<dbReference type="AlphaFoldDB" id="A0AAN9UUQ7"/>
<dbReference type="EMBL" id="JAKJXP020000011">
    <property type="protein sequence ID" value="KAK7755700.1"/>
    <property type="molecule type" value="Genomic_DNA"/>
</dbReference>
<feature type="region of interest" description="Disordered" evidence="1">
    <location>
        <begin position="70"/>
        <end position="147"/>
    </location>
</feature>
<reference evidence="2 3" key="1">
    <citation type="submission" date="2024-02" db="EMBL/GenBank/DDBJ databases">
        <title>De novo assembly and annotation of 12 fungi associated with fruit tree decline syndrome in Ontario, Canada.</title>
        <authorList>
            <person name="Sulman M."/>
            <person name="Ellouze W."/>
            <person name="Ilyukhin E."/>
        </authorList>
    </citation>
    <scope>NUCLEOTIDE SEQUENCE [LARGE SCALE GENOMIC DNA]</scope>
    <source>
        <strain evidence="2 3">M11/M66-122</strain>
    </source>
</reference>
<evidence type="ECO:0000313" key="2">
    <source>
        <dbReference type="EMBL" id="KAK7755700.1"/>
    </source>
</evidence>
<gene>
    <name evidence="2" type="ORF">SLS62_002311</name>
</gene>
<accession>A0AAN9UUQ7</accession>
<sequence>MPPKKTDNGNEGEAAPGFTDREAKMATLALKLLPESAKKSINFEVFVTEFGQKDVKSARECFRQACKKHGWFEGADGTRSPAQATPKKSPVKRQRGRAPDDDDGDFDIEETPTKKRKTASKKAAVKKSEPIVSTDDDDLADFMDGMA</sequence>
<name>A0AAN9UUQ7_9PEZI</name>
<feature type="compositionally biased region" description="Basic residues" evidence="1">
    <location>
        <begin position="114"/>
        <end position="125"/>
    </location>
</feature>
<proteinExistence type="predicted"/>
<protein>
    <submittedName>
        <fullName evidence="2">Uncharacterized protein</fullName>
    </submittedName>
</protein>
<dbReference type="Proteomes" id="UP001320420">
    <property type="component" value="Unassembled WGS sequence"/>
</dbReference>
<evidence type="ECO:0000256" key="1">
    <source>
        <dbReference type="SAM" id="MobiDB-lite"/>
    </source>
</evidence>
<keyword evidence="3" id="KW-1185">Reference proteome</keyword>
<feature type="compositionally biased region" description="Acidic residues" evidence="1">
    <location>
        <begin position="100"/>
        <end position="110"/>
    </location>
</feature>
<feature type="region of interest" description="Disordered" evidence="1">
    <location>
        <begin position="1"/>
        <end position="21"/>
    </location>
</feature>
<evidence type="ECO:0000313" key="3">
    <source>
        <dbReference type="Proteomes" id="UP001320420"/>
    </source>
</evidence>
<organism evidence="2 3">
    <name type="scientific">Diatrype stigma</name>
    <dbReference type="NCBI Taxonomy" id="117547"/>
    <lineage>
        <taxon>Eukaryota</taxon>
        <taxon>Fungi</taxon>
        <taxon>Dikarya</taxon>
        <taxon>Ascomycota</taxon>
        <taxon>Pezizomycotina</taxon>
        <taxon>Sordariomycetes</taxon>
        <taxon>Xylariomycetidae</taxon>
        <taxon>Xylariales</taxon>
        <taxon>Diatrypaceae</taxon>
        <taxon>Diatrype</taxon>
    </lineage>
</organism>
<comment type="caution">
    <text evidence="2">The sequence shown here is derived from an EMBL/GenBank/DDBJ whole genome shotgun (WGS) entry which is preliminary data.</text>
</comment>